<dbReference type="Proteomes" id="UP001500016">
    <property type="component" value="Unassembled WGS sequence"/>
</dbReference>
<proteinExistence type="predicted"/>
<dbReference type="InterPro" id="IPR013320">
    <property type="entry name" value="ConA-like_dom_sf"/>
</dbReference>
<dbReference type="InterPro" id="IPR000757">
    <property type="entry name" value="Beta-glucanase-like"/>
</dbReference>
<feature type="signal peptide" evidence="2">
    <location>
        <begin position="1"/>
        <end position="24"/>
    </location>
</feature>
<dbReference type="PANTHER" id="PTHR10963:SF60">
    <property type="entry name" value="GRAM-NEGATIVE BACTERIA-BINDING PROTEIN 1-RELATED"/>
    <property type="match status" value="1"/>
</dbReference>
<evidence type="ECO:0000313" key="5">
    <source>
        <dbReference type="Proteomes" id="UP001500016"/>
    </source>
</evidence>
<reference evidence="5" key="1">
    <citation type="journal article" date="2019" name="Int. J. Syst. Evol. Microbiol.">
        <title>The Global Catalogue of Microorganisms (GCM) 10K type strain sequencing project: providing services to taxonomists for standard genome sequencing and annotation.</title>
        <authorList>
            <consortium name="The Broad Institute Genomics Platform"/>
            <consortium name="The Broad Institute Genome Sequencing Center for Infectious Disease"/>
            <person name="Wu L."/>
            <person name="Ma J."/>
        </authorList>
    </citation>
    <scope>NUCLEOTIDE SEQUENCE [LARGE SCALE GENOMIC DNA]</scope>
    <source>
        <strain evidence="5">JCM 15478</strain>
    </source>
</reference>
<dbReference type="Gene3D" id="2.60.120.200">
    <property type="match status" value="1"/>
</dbReference>
<feature type="domain" description="GH16" evidence="3">
    <location>
        <begin position="32"/>
        <end position="277"/>
    </location>
</feature>
<keyword evidence="5" id="KW-1185">Reference proteome</keyword>
<comment type="caution">
    <text evidence="4">The sequence shown here is derived from an EMBL/GenBank/DDBJ whole genome shotgun (WGS) entry which is preliminary data.</text>
</comment>
<feature type="compositionally biased region" description="Low complexity" evidence="1">
    <location>
        <begin position="28"/>
        <end position="48"/>
    </location>
</feature>
<feature type="region of interest" description="Disordered" evidence="1">
    <location>
        <begin position="28"/>
        <end position="54"/>
    </location>
</feature>
<dbReference type="PANTHER" id="PTHR10963">
    <property type="entry name" value="GLYCOSYL HYDROLASE-RELATED"/>
    <property type="match status" value="1"/>
</dbReference>
<protein>
    <recommendedName>
        <fullName evidence="3">GH16 domain-containing protein</fullName>
    </recommendedName>
</protein>
<feature type="chain" id="PRO_5045904512" description="GH16 domain-containing protein" evidence="2">
    <location>
        <begin position="25"/>
        <end position="407"/>
    </location>
</feature>
<sequence length="407" mass="43762">MRTRSRTTVRVLLALALAAPLALTASGTASGTSAAENGPPAAGPTVAGPPGGGWTRVFGDEFDGTSIDTSKWDFRTDVKAYSAQRRENVSVRDGKLTVALKKENHAGKAYTGGGIVSKRKLRYGYYETRARINDGAGWHSSFWLMAGDGSTTFPKEQRTEIDGFETDSAAPAKLSHNIHSWRGSGEKGPFHHGSGTYDTGLDLRQWHTYGIDWSESGVRFSIDGKLRHTAAYTPDTWQHDYLNIWLTTIGYGTEPDAGKLPSAVQADYVRYWQRDLYADNDGPASYGYSATGTWRTSALTGWTRDSPVGYACAAGDRATWRPDVKAAGKYEAYIWKSRSATGGDPAARATLDADGAPVTRTLDEREGEAGWVSLGTRAFARGTGGAVTLTASGTGCAHADAVKLVRR</sequence>
<dbReference type="EMBL" id="BAAAPE010000015">
    <property type="protein sequence ID" value="GAA2094664.1"/>
    <property type="molecule type" value="Genomic_DNA"/>
</dbReference>
<dbReference type="InterPro" id="IPR050546">
    <property type="entry name" value="Glycosyl_Hydrlase_16"/>
</dbReference>
<evidence type="ECO:0000256" key="1">
    <source>
        <dbReference type="SAM" id="MobiDB-lite"/>
    </source>
</evidence>
<name>A0ABN2WNN8_9ACTN</name>
<evidence type="ECO:0000313" key="4">
    <source>
        <dbReference type="EMBL" id="GAA2094664.1"/>
    </source>
</evidence>
<organism evidence="4 5">
    <name type="scientific">Streptomyces albiaxialis</name>
    <dbReference type="NCBI Taxonomy" id="329523"/>
    <lineage>
        <taxon>Bacteria</taxon>
        <taxon>Bacillati</taxon>
        <taxon>Actinomycetota</taxon>
        <taxon>Actinomycetes</taxon>
        <taxon>Kitasatosporales</taxon>
        <taxon>Streptomycetaceae</taxon>
        <taxon>Streptomyces</taxon>
    </lineage>
</organism>
<dbReference type="InterPro" id="IPR033803">
    <property type="entry name" value="CBD-like_Golvesin-Xly"/>
</dbReference>
<gene>
    <name evidence="4" type="ORF">GCM10009801_62960</name>
</gene>
<keyword evidence="2" id="KW-0732">Signal</keyword>
<dbReference type="CDD" id="cd00413">
    <property type="entry name" value="Glyco_hydrolase_16"/>
    <property type="match status" value="1"/>
</dbReference>
<dbReference type="Pfam" id="PF25275">
    <property type="entry name" value="Golvesin_C"/>
    <property type="match status" value="1"/>
</dbReference>
<evidence type="ECO:0000256" key="2">
    <source>
        <dbReference type="SAM" id="SignalP"/>
    </source>
</evidence>
<accession>A0ABN2WNN8</accession>
<dbReference type="SUPFAM" id="SSF49899">
    <property type="entry name" value="Concanavalin A-like lectins/glucanases"/>
    <property type="match status" value="1"/>
</dbReference>
<dbReference type="PROSITE" id="PS51762">
    <property type="entry name" value="GH16_2"/>
    <property type="match status" value="1"/>
</dbReference>
<dbReference type="Pfam" id="PF00722">
    <property type="entry name" value="Glyco_hydro_16"/>
    <property type="match status" value="1"/>
</dbReference>
<evidence type="ECO:0000259" key="3">
    <source>
        <dbReference type="PROSITE" id="PS51762"/>
    </source>
</evidence>
<dbReference type="RefSeq" id="WP_344533009.1">
    <property type="nucleotide sequence ID" value="NZ_BAAAPE010000015.1"/>
</dbReference>